<name>A0A836BPW1_9CHLO</name>
<dbReference type="AlphaFoldDB" id="A0A836BPW1"/>
<evidence type="ECO:0000259" key="12">
    <source>
        <dbReference type="SMART" id="SM01174"/>
    </source>
</evidence>
<comment type="caution">
    <text evidence="13">The sequence shown here is derived from an EMBL/GenBank/DDBJ whole genome shotgun (WGS) entry which is preliminary data.</text>
</comment>
<gene>
    <name evidence="13" type="ORF">HYH03_016483</name>
</gene>
<dbReference type="EC" id="3.4.19.12" evidence="3"/>
<dbReference type="OrthoDB" id="10263628at2759"/>
<dbReference type="PANTHER" id="PTHR12473:SF8">
    <property type="entry name" value="UBIQUITIN CARBOXYL-TERMINAL HYDROLASE MINDY-4-RELATED"/>
    <property type="match status" value="1"/>
</dbReference>
<accession>A0A836BPW1</accession>
<sequence length="674" mass="70114">MVNTLQVDVAEALIREYLVREGCSQALEAFNREKPKTPSSITKREVLRKTLGLDRAAAWFKKQNPEGTPSTLEVWVAYQIAKVNAPADSPSSMPQPAAARPLAARPADGRSSSSAAPAASSAAPPRPGPPRQGFAVEAPRPTAAASPAARRPSAPSATRDDDDDEPEIVHSTPIHATGRSSHSGMTHAASTSALGSAPGSHPRSASTSGAPSPARGPGASSVLGSRPTAGSHASPATASAPASRAGSGAVGPGGAGGLASTAPQRPAASARPAGGRPASAGVRGGELVMEEMDEFEDDGPSAGMANLRLGGAPVRKAGAPIPPDAMRAVRLLLWGKHGQPPPSWKQGFYFCRHPGLQFGLVQRQGGPCGVLAGVQAHILVSLYSLSSGFNLTPRQPEQHSALTAALVEILWAARPSASAPACLALPDGGDGGGAKEAARQGYDVLTRALTQHTAANREALTDLVRYGLPVLMAEDGWGVVLLVLSLALTKTVAGTQADMDEPANSLMGMHGYCTQELVNLIMMGSAVSNVFDGNQQLDGATTLKGISRKSKMGLLTLFEWYKYVEVGPTLKNPPLPVWVVCSESHFTVLFAQDGRALKGALPFDLFYYDELANQESLIKLSVSKCPKGGWTARCGSTVGDRGKCEGLNIPPLECVIETRWPGVKVDWNGDEPIL</sequence>
<feature type="compositionally biased region" description="Low complexity" evidence="11">
    <location>
        <begin position="138"/>
        <end position="157"/>
    </location>
</feature>
<organism evidence="13 14">
    <name type="scientific">Edaphochlamys debaryana</name>
    <dbReference type="NCBI Taxonomy" id="47281"/>
    <lineage>
        <taxon>Eukaryota</taxon>
        <taxon>Viridiplantae</taxon>
        <taxon>Chlorophyta</taxon>
        <taxon>core chlorophytes</taxon>
        <taxon>Chlorophyceae</taxon>
        <taxon>CS clade</taxon>
        <taxon>Chlamydomonadales</taxon>
        <taxon>Chlamydomonadales incertae sedis</taxon>
        <taxon>Edaphochlamys</taxon>
    </lineage>
</organism>
<dbReference type="GO" id="GO:0006508">
    <property type="term" value="P:proteolysis"/>
    <property type="evidence" value="ECO:0007669"/>
    <property type="project" value="UniProtKB-KW"/>
</dbReference>
<evidence type="ECO:0000256" key="4">
    <source>
        <dbReference type="ARBA" id="ARBA00022670"/>
    </source>
</evidence>
<dbReference type="GO" id="GO:0071108">
    <property type="term" value="P:protein K48-linked deubiquitination"/>
    <property type="evidence" value="ECO:0007669"/>
    <property type="project" value="InterPro"/>
</dbReference>
<evidence type="ECO:0000256" key="7">
    <source>
        <dbReference type="ARBA" id="ARBA00022807"/>
    </source>
</evidence>
<comment type="function">
    <text evidence="8">Probable hydrolase that can remove 'Lys-48'-linked conjugated ubiquitin from proteins.</text>
</comment>
<keyword evidence="7" id="KW-0788">Thiol protease</keyword>
<keyword evidence="4" id="KW-0645">Protease</keyword>
<feature type="compositionally biased region" description="Low complexity" evidence="11">
    <location>
        <begin position="258"/>
        <end position="281"/>
    </location>
</feature>
<evidence type="ECO:0000256" key="11">
    <source>
        <dbReference type="SAM" id="MobiDB-lite"/>
    </source>
</evidence>
<feature type="domain" description="Deubiquitinating enzyme MINDY-3/4 conserved" evidence="12">
    <location>
        <begin position="330"/>
        <end position="669"/>
    </location>
</feature>
<evidence type="ECO:0000256" key="2">
    <source>
        <dbReference type="ARBA" id="ARBA00011074"/>
    </source>
</evidence>
<evidence type="ECO:0000256" key="1">
    <source>
        <dbReference type="ARBA" id="ARBA00000707"/>
    </source>
</evidence>
<comment type="catalytic activity">
    <reaction evidence="1">
        <text>Thiol-dependent hydrolysis of ester, thioester, amide, peptide and isopeptide bonds formed by the C-terminal Gly of ubiquitin (a 76-residue protein attached to proteins as an intracellular targeting signal).</text>
        <dbReference type="EC" id="3.4.19.12"/>
    </reaction>
</comment>
<dbReference type="Proteomes" id="UP000612055">
    <property type="component" value="Unassembled WGS sequence"/>
</dbReference>
<keyword evidence="6" id="KW-0378">Hydrolase</keyword>
<dbReference type="EMBL" id="JAEHOE010000143">
    <property type="protein sequence ID" value="KAG2484736.1"/>
    <property type="molecule type" value="Genomic_DNA"/>
</dbReference>
<evidence type="ECO:0000256" key="8">
    <source>
        <dbReference type="ARBA" id="ARBA00037630"/>
    </source>
</evidence>
<feature type="region of interest" description="Disordered" evidence="11">
    <location>
        <begin position="85"/>
        <end position="281"/>
    </location>
</feature>
<dbReference type="InterPro" id="IPR025257">
    <property type="entry name" value="MINDY-3/4_CD"/>
</dbReference>
<feature type="compositionally biased region" description="Polar residues" evidence="11">
    <location>
        <begin position="178"/>
        <end position="194"/>
    </location>
</feature>
<dbReference type="GO" id="GO:1990380">
    <property type="term" value="F:K48-linked deubiquitinase activity"/>
    <property type="evidence" value="ECO:0007669"/>
    <property type="project" value="InterPro"/>
</dbReference>
<feature type="compositionally biased region" description="Low complexity" evidence="11">
    <location>
        <begin position="94"/>
        <end position="123"/>
    </location>
</feature>
<dbReference type="GO" id="GO:0004843">
    <property type="term" value="F:cysteine-type deubiquitinase activity"/>
    <property type="evidence" value="ECO:0007669"/>
    <property type="project" value="UniProtKB-EC"/>
</dbReference>
<evidence type="ECO:0000256" key="10">
    <source>
        <dbReference type="ARBA" id="ARBA00041360"/>
    </source>
</evidence>
<evidence type="ECO:0000256" key="6">
    <source>
        <dbReference type="ARBA" id="ARBA00022801"/>
    </source>
</evidence>
<evidence type="ECO:0000256" key="9">
    <source>
        <dbReference type="ARBA" id="ARBA00039781"/>
    </source>
</evidence>
<dbReference type="PANTHER" id="PTHR12473">
    <property type="entry name" value="UBIQUITIN CARBOXYL-TERMINAL HYDROLASE MINDY-4-RELATED"/>
    <property type="match status" value="1"/>
</dbReference>
<protein>
    <recommendedName>
        <fullName evidence="9">Probable ubiquitin carboxyl-terminal hydrolase MINDY-4</fullName>
        <ecNumber evidence="3">3.4.19.12</ecNumber>
    </recommendedName>
    <alternativeName>
        <fullName evidence="10">Probable deubiquitinating enzyme MINDY-4</fullName>
    </alternativeName>
</protein>
<proteinExistence type="inferred from homology"/>
<evidence type="ECO:0000256" key="3">
    <source>
        <dbReference type="ARBA" id="ARBA00012759"/>
    </source>
</evidence>
<dbReference type="Pfam" id="PF26038">
    <property type="entry name" value="Dimer_MINDY4_N"/>
    <property type="match status" value="1"/>
</dbReference>
<evidence type="ECO:0000313" key="14">
    <source>
        <dbReference type="Proteomes" id="UP000612055"/>
    </source>
</evidence>
<dbReference type="Pfam" id="PF13898">
    <property type="entry name" value="MINDY-3_4_CD"/>
    <property type="match status" value="1"/>
</dbReference>
<dbReference type="SMART" id="SM01174">
    <property type="entry name" value="DUF4205"/>
    <property type="match status" value="1"/>
</dbReference>
<dbReference type="InterPro" id="IPR039785">
    <property type="entry name" value="MINY3/4"/>
</dbReference>
<reference evidence="13" key="1">
    <citation type="journal article" date="2020" name="bioRxiv">
        <title>Comparative genomics of Chlamydomonas.</title>
        <authorList>
            <person name="Craig R.J."/>
            <person name="Hasan A.R."/>
            <person name="Ness R.W."/>
            <person name="Keightley P.D."/>
        </authorList>
    </citation>
    <scope>NUCLEOTIDE SEQUENCE</scope>
    <source>
        <strain evidence="13">CCAP 11/70</strain>
    </source>
</reference>
<feature type="compositionally biased region" description="Gly residues" evidence="11">
    <location>
        <begin position="248"/>
        <end position="257"/>
    </location>
</feature>
<dbReference type="InterPro" id="IPR059022">
    <property type="entry name" value="MINDY4_N"/>
</dbReference>
<evidence type="ECO:0000313" key="13">
    <source>
        <dbReference type="EMBL" id="KAG2484736.1"/>
    </source>
</evidence>
<keyword evidence="14" id="KW-1185">Reference proteome</keyword>
<comment type="similarity">
    <text evidence="2">Belongs to the MINDY deubiquitinase family. FAM188 subfamily.</text>
</comment>
<keyword evidence="5" id="KW-0833">Ubl conjugation pathway</keyword>
<evidence type="ECO:0000256" key="5">
    <source>
        <dbReference type="ARBA" id="ARBA00022786"/>
    </source>
</evidence>
<feature type="compositionally biased region" description="Low complexity" evidence="11">
    <location>
        <begin position="227"/>
        <end position="247"/>
    </location>
</feature>